<dbReference type="InterPro" id="IPR001650">
    <property type="entry name" value="Helicase_C-like"/>
</dbReference>
<sequence length="387" mass="43177">QILVCPIFASLPTSQQTKVFEKAPSGTRKVILSTNVAETSITISGIRYVVDTGMVKVRGYNPRIGIESLNVQPVSKASARQRTGRAGREAAGVCYRLYTEEAFNKLADDTEPEILRCNLSTVILLLRASGVDDVISFDYMDRPARTAIVRALEHLYALGALSDQNKLTDLGRKMAEFPVDPIFAKILIQSKAFKCTEEVISIIAMLSVDPVFFSPHEKREQAAAAKKKFMNYDGDHITFLNVMKGYQAVHADRDWCNENFISPRSLKLAMDIRKQLIQFCEKRDIPSSTTCGTDFEPMLKCFLSGCFQNVATLQPDGTYKTLGTNQVVHIHPSSVLFGRKAPAVFFNELVRTSKQYMRNLCLMQLSWLLDVAPGYYGRSSAESIGSR</sequence>
<protein>
    <recommendedName>
        <fullName evidence="1">RNA helicase</fullName>
        <ecNumber evidence="1">3.6.4.13</ecNumber>
    </recommendedName>
</protein>
<keyword evidence="9" id="KW-1185">Reference proteome</keyword>
<keyword evidence="5" id="KW-0067">ATP-binding</keyword>
<dbReference type="GO" id="GO:0005730">
    <property type="term" value="C:nucleolus"/>
    <property type="evidence" value="ECO:0007669"/>
    <property type="project" value="TreeGrafter"/>
</dbReference>
<feature type="non-terminal residue" evidence="8">
    <location>
        <position position="1"/>
    </location>
</feature>
<evidence type="ECO:0000313" key="8">
    <source>
        <dbReference type="EMBL" id="RKO84913.1"/>
    </source>
</evidence>
<dbReference type="PANTHER" id="PTHR18934">
    <property type="entry name" value="ATP-DEPENDENT RNA HELICASE"/>
    <property type="match status" value="1"/>
</dbReference>
<feature type="domain" description="Helicase C-terminal" evidence="7">
    <location>
        <begin position="1"/>
        <end position="130"/>
    </location>
</feature>
<dbReference type="SMART" id="SM00847">
    <property type="entry name" value="HA2"/>
    <property type="match status" value="1"/>
</dbReference>
<dbReference type="CDD" id="cd18791">
    <property type="entry name" value="SF2_C_RHA"/>
    <property type="match status" value="1"/>
</dbReference>
<dbReference type="AlphaFoldDB" id="A0A4P9W191"/>
<dbReference type="FunFam" id="1.20.120.1080:FF:000024">
    <property type="entry name" value="ATP-dependent RNA helicase DHX8"/>
    <property type="match status" value="1"/>
</dbReference>
<dbReference type="SUPFAM" id="SSF52540">
    <property type="entry name" value="P-loop containing nucleoside triphosphate hydrolases"/>
    <property type="match status" value="1"/>
</dbReference>
<dbReference type="GO" id="GO:0005524">
    <property type="term" value="F:ATP binding"/>
    <property type="evidence" value="ECO:0007669"/>
    <property type="project" value="UniProtKB-KW"/>
</dbReference>
<dbReference type="OrthoDB" id="10253254at2759"/>
<dbReference type="Pfam" id="PF00271">
    <property type="entry name" value="Helicase_C"/>
    <property type="match status" value="1"/>
</dbReference>
<reference evidence="9" key="1">
    <citation type="journal article" date="2018" name="Nat. Microbiol.">
        <title>Leveraging single-cell genomics to expand the fungal tree of life.</title>
        <authorList>
            <person name="Ahrendt S.R."/>
            <person name="Quandt C.A."/>
            <person name="Ciobanu D."/>
            <person name="Clum A."/>
            <person name="Salamov A."/>
            <person name="Andreopoulos B."/>
            <person name="Cheng J.F."/>
            <person name="Woyke T."/>
            <person name="Pelin A."/>
            <person name="Henrissat B."/>
            <person name="Reynolds N.K."/>
            <person name="Benny G.L."/>
            <person name="Smith M.E."/>
            <person name="James T.Y."/>
            <person name="Grigoriev I.V."/>
        </authorList>
    </citation>
    <scope>NUCLEOTIDE SEQUENCE [LARGE SCALE GENOMIC DNA]</scope>
</reference>
<keyword evidence="2" id="KW-0547">Nucleotide-binding</keyword>
<evidence type="ECO:0000256" key="6">
    <source>
        <dbReference type="ARBA" id="ARBA00047984"/>
    </source>
</evidence>
<evidence type="ECO:0000259" key="7">
    <source>
        <dbReference type="PROSITE" id="PS51194"/>
    </source>
</evidence>
<evidence type="ECO:0000256" key="5">
    <source>
        <dbReference type="ARBA" id="ARBA00022840"/>
    </source>
</evidence>
<dbReference type="EMBL" id="KZ999602">
    <property type="protein sequence ID" value="RKO84913.1"/>
    <property type="molecule type" value="Genomic_DNA"/>
</dbReference>
<dbReference type="PANTHER" id="PTHR18934:SF118">
    <property type="entry name" value="ATP-DEPENDENT RNA HELICASE DHX33"/>
    <property type="match status" value="1"/>
</dbReference>
<dbReference type="Pfam" id="PF21010">
    <property type="entry name" value="HA2_C"/>
    <property type="match status" value="1"/>
</dbReference>
<accession>A0A4P9W191</accession>
<evidence type="ECO:0000256" key="3">
    <source>
        <dbReference type="ARBA" id="ARBA00022801"/>
    </source>
</evidence>
<dbReference type="GO" id="GO:0045943">
    <property type="term" value="P:positive regulation of transcription by RNA polymerase I"/>
    <property type="evidence" value="ECO:0007669"/>
    <property type="project" value="TreeGrafter"/>
</dbReference>
<dbReference type="InterPro" id="IPR007502">
    <property type="entry name" value="Helicase-assoc_dom"/>
</dbReference>
<dbReference type="SMART" id="SM00490">
    <property type="entry name" value="HELICc"/>
    <property type="match status" value="1"/>
</dbReference>
<evidence type="ECO:0000313" key="9">
    <source>
        <dbReference type="Proteomes" id="UP000269721"/>
    </source>
</evidence>
<dbReference type="GO" id="GO:0003724">
    <property type="term" value="F:RNA helicase activity"/>
    <property type="evidence" value="ECO:0007669"/>
    <property type="project" value="UniProtKB-EC"/>
</dbReference>
<organism evidence="8 9">
    <name type="scientific">Blyttiomyces helicus</name>
    <dbReference type="NCBI Taxonomy" id="388810"/>
    <lineage>
        <taxon>Eukaryota</taxon>
        <taxon>Fungi</taxon>
        <taxon>Fungi incertae sedis</taxon>
        <taxon>Chytridiomycota</taxon>
        <taxon>Chytridiomycota incertae sedis</taxon>
        <taxon>Chytridiomycetes</taxon>
        <taxon>Chytridiomycetes incertae sedis</taxon>
        <taxon>Blyttiomyces</taxon>
    </lineage>
</organism>
<gene>
    <name evidence="8" type="ORF">BDK51DRAFT_22768</name>
</gene>
<name>A0A4P9W191_9FUNG</name>
<dbReference type="Pfam" id="PF04408">
    <property type="entry name" value="WHD_HA2"/>
    <property type="match status" value="1"/>
</dbReference>
<dbReference type="InterPro" id="IPR011709">
    <property type="entry name" value="DEAD-box_helicase_OB_fold"/>
</dbReference>
<proteinExistence type="predicted"/>
<dbReference type="FunFam" id="1.10.10.2130:FF:000001">
    <property type="entry name" value="Pre-mRNA-splicing factor ATP-dependent RNA helicase"/>
    <property type="match status" value="1"/>
</dbReference>
<dbReference type="InterPro" id="IPR048333">
    <property type="entry name" value="HA2_WH"/>
</dbReference>
<dbReference type="Proteomes" id="UP000269721">
    <property type="component" value="Unassembled WGS sequence"/>
</dbReference>
<dbReference type="Pfam" id="PF07717">
    <property type="entry name" value="OB_NTP_bind"/>
    <property type="match status" value="1"/>
</dbReference>
<evidence type="ECO:0000256" key="4">
    <source>
        <dbReference type="ARBA" id="ARBA00022806"/>
    </source>
</evidence>
<dbReference type="InterPro" id="IPR027417">
    <property type="entry name" value="P-loop_NTPase"/>
</dbReference>
<evidence type="ECO:0000256" key="2">
    <source>
        <dbReference type="ARBA" id="ARBA00022741"/>
    </source>
</evidence>
<evidence type="ECO:0000256" key="1">
    <source>
        <dbReference type="ARBA" id="ARBA00012552"/>
    </source>
</evidence>
<dbReference type="EC" id="3.6.4.13" evidence="1"/>
<comment type="catalytic activity">
    <reaction evidence="6">
        <text>ATP + H2O = ADP + phosphate + H(+)</text>
        <dbReference type="Rhea" id="RHEA:13065"/>
        <dbReference type="ChEBI" id="CHEBI:15377"/>
        <dbReference type="ChEBI" id="CHEBI:15378"/>
        <dbReference type="ChEBI" id="CHEBI:30616"/>
        <dbReference type="ChEBI" id="CHEBI:43474"/>
        <dbReference type="ChEBI" id="CHEBI:456216"/>
        <dbReference type="EC" id="3.6.4.13"/>
    </reaction>
</comment>
<dbReference type="Gene3D" id="1.20.120.1080">
    <property type="match status" value="1"/>
</dbReference>
<dbReference type="Gene3D" id="3.40.50.300">
    <property type="entry name" value="P-loop containing nucleotide triphosphate hydrolases"/>
    <property type="match status" value="1"/>
</dbReference>
<dbReference type="GO" id="GO:0003725">
    <property type="term" value="F:double-stranded RNA binding"/>
    <property type="evidence" value="ECO:0007669"/>
    <property type="project" value="TreeGrafter"/>
</dbReference>
<keyword evidence="3 8" id="KW-0378">Hydrolase</keyword>
<keyword evidence="4" id="KW-0347">Helicase</keyword>
<dbReference type="PROSITE" id="PS51194">
    <property type="entry name" value="HELICASE_CTER"/>
    <property type="match status" value="1"/>
</dbReference>
<dbReference type="GO" id="GO:0016787">
    <property type="term" value="F:hydrolase activity"/>
    <property type="evidence" value="ECO:0007669"/>
    <property type="project" value="UniProtKB-KW"/>
</dbReference>